<accession>A0ABM7WRI3</accession>
<proteinExistence type="inferred from homology"/>
<evidence type="ECO:0000259" key="2">
    <source>
        <dbReference type="Pfam" id="PF01370"/>
    </source>
</evidence>
<dbReference type="PANTHER" id="PTHR43000">
    <property type="entry name" value="DTDP-D-GLUCOSE 4,6-DEHYDRATASE-RELATED"/>
    <property type="match status" value="1"/>
</dbReference>
<evidence type="ECO:0000313" key="3">
    <source>
        <dbReference type="EMBL" id="BDG02085.1"/>
    </source>
</evidence>
<evidence type="ECO:0000256" key="1">
    <source>
        <dbReference type="ARBA" id="ARBA00007637"/>
    </source>
</evidence>
<dbReference type="RefSeq" id="WP_248359310.1">
    <property type="nucleotide sequence ID" value="NZ_AP025591.1"/>
</dbReference>
<keyword evidence="4" id="KW-1185">Reference proteome</keyword>
<name>A0ABM7WRI3_9BACT</name>
<protein>
    <recommendedName>
        <fullName evidence="2">NAD-dependent epimerase/dehydratase domain-containing protein</fullName>
    </recommendedName>
</protein>
<sequence length="353" mass="38433">MSGERVLVVGGAGFIGANLSHRLLSSGTRVRVLDSLARPGVERNLDWLQGAHGDRLETILADVRDPVAVARAVRGASAVFHLAAQVAVTTSLVDPIHDFEVNARGTLNVLEAVRREDPPPFVLFTSTNKVYGALDDVSLADVGTRYVPVDPGLRRGISEERALAFHSPYGCSKGAAEQYVLDWARTYGVPATVFRMSCIYGPRQFGTEDQGWVAHFLIQAMQGRPITLYGDGKQVRDVLFVEDLLDGFLAARERPREVAGRAFNVGGGADNTVSLLELLDLIAELEGARPAVRFEEWRLADQRWYVSDPSALAAVSGWSPRTGVREGVARLHAWLRDAARPGRTLPVQQEAAT</sequence>
<dbReference type="EMBL" id="AP025591">
    <property type="protein sequence ID" value="BDG02085.1"/>
    <property type="molecule type" value="Genomic_DNA"/>
</dbReference>
<dbReference type="Gene3D" id="3.40.50.720">
    <property type="entry name" value="NAD(P)-binding Rossmann-like Domain"/>
    <property type="match status" value="1"/>
</dbReference>
<gene>
    <name evidence="3" type="ORF">AMOR_10810</name>
</gene>
<reference evidence="4" key="1">
    <citation type="journal article" date="2022" name="Int. J. Syst. Evol. Microbiol.">
        <title>Anaeromyxobacter oryzae sp. nov., Anaeromyxobacter diazotrophicus sp. nov. and Anaeromyxobacter paludicola sp. nov., isolated from paddy soils.</title>
        <authorList>
            <person name="Itoh H."/>
            <person name="Xu Z."/>
            <person name="Mise K."/>
            <person name="Masuda Y."/>
            <person name="Ushijima N."/>
            <person name="Hayakawa C."/>
            <person name="Shiratori Y."/>
            <person name="Senoo K."/>
        </authorList>
    </citation>
    <scope>NUCLEOTIDE SEQUENCE [LARGE SCALE GENOMIC DNA]</scope>
    <source>
        <strain evidence="4">Red232</strain>
    </source>
</reference>
<evidence type="ECO:0000313" key="4">
    <source>
        <dbReference type="Proteomes" id="UP001162891"/>
    </source>
</evidence>
<organism evidence="3 4">
    <name type="scientific">Anaeromyxobacter oryzae</name>
    <dbReference type="NCBI Taxonomy" id="2918170"/>
    <lineage>
        <taxon>Bacteria</taxon>
        <taxon>Pseudomonadati</taxon>
        <taxon>Myxococcota</taxon>
        <taxon>Myxococcia</taxon>
        <taxon>Myxococcales</taxon>
        <taxon>Cystobacterineae</taxon>
        <taxon>Anaeromyxobacteraceae</taxon>
        <taxon>Anaeromyxobacter</taxon>
    </lineage>
</organism>
<dbReference type="Proteomes" id="UP001162891">
    <property type="component" value="Chromosome"/>
</dbReference>
<dbReference type="InterPro" id="IPR036291">
    <property type="entry name" value="NAD(P)-bd_dom_sf"/>
</dbReference>
<dbReference type="Pfam" id="PF01370">
    <property type="entry name" value="Epimerase"/>
    <property type="match status" value="1"/>
</dbReference>
<dbReference type="InterPro" id="IPR001509">
    <property type="entry name" value="Epimerase_deHydtase"/>
</dbReference>
<dbReference type="SUPFAM" id="SSF51735">
    <property type="entry name" value="NAD(P)-binding Rossmann-fold domains"/>
    <property type="match status" value="1"/>
</dbReference>
<feature type="domain" description="NAD-dependent epimerase/dehydratase" evidence="2">
    <location>
        <begin position="6"/>
        <end position="266"/>
    </location>
</feature>
<comment type="similarity">
    <text evidence="1">Belongs to the NAD(P)-dependent epimerase/dehydratase family.</text>
</comment>